<dbReference type="STRING" id="1561998.A0A1I7TDG0"/>
<comment type="similarity">
    <text evidence="5">Belongs to the protein kinase superfamily.</text>
</comment>
<dbReference type="GO" id="GO:0004674">
    <property type="term" value="F:protein serine/threonine kinase activity"/>
    <property type="evidence" value="ECO:0007669"/>
    <property type="project" value="UniProtKB-KW"/>
</dbReference>
<evidence type="ECO:0000259" key="7">
    <source>
        <dbReference type="PROSITE" id="PS50011"/>
    </source>
</evidence>
<keyword evidence="5" id="KW-0723">Serine/threonine-protein kinase</keyword>
<proteinExistence type="inferred from homology"/>
<evidence type="ECO:0000313" key="8">
    <source>
        <dbReference type="Proteomes" id="UP000095282"/>
    </source>
</evidence>
<organism evidence="8 9">
    <name type="scientific">Caenorhabditis tropicalis</name>
    <dbReference type="NCBI Taxonomy" id="1561998"/>
    <lineage>
        <taxon>Eukaryota</taxon>
        <taxon>Metazoa</taxon>
        <taxon>Ecdysozoa</taxon>
        <taxon>Nematoda</taxon>
        <taxon>Chromadorea</taxon>
        <taxon>Rhabditida</taxon>
        <taxon>Rhabditina</taxon>
        <taxon>Rhabditomorpha</taxon>
        <taxon>Rhabditoidea</taxon>
        <taxon>Rhabditidae</taxon>
        <taxon>Peloderinae</taxon>
        <taxon>Caenorhabditis</taxon>
    </lineage>
</organism>
<dbReference type="SMART" id="SM00220">
    <property type="entry name" value="S_TKc"/>
    <property type="match status" value="1"/>
</dbReference>
<dbReference type="InterPro" id="IPR017441">
    <property type="entry name" value="Protein_kinase_ATP_BS"/>
</dbReference>
<evidence type="ECO:0000256" key="1">
    <source>
        <dbReference type="ARBA" id="ARBA00012513"/>
    </source>
</evidence>
<reference evidence="9" key="1">
    <citation type="submission" date="2016-11" db="UniProtKB">
        <authorList>
            <consortium name="WormBaseParasite"/>
        </authorList>
    </citation>
    <scope>IDENTIFICATION</scope>
</reference>
<name>A0A1I7TDG0_9PELO</name>
<keyword evidence="5" id="KW-0808">Transferase</keyword>
<keyword evidence="6" id="KW-0175">Coiled coil</keyword>
<dbReference type="InterPro" id="IPR011009">
    <property type="entry name" value="Kinase-like_dom_sf"/>
</dbReference>
<dbReference type="Gene3D" id="1.10.510.10">
    <property type="entry name" value="Transferase(Phosphotransferase) domain 1"/>
    <property type="match status" value="1"/>
</dbReference>
<dbReference type="GO" id="GO:0005524">
    <property type="term" value="F:ATP binding"/>
    <property type="evidence" value="ECO:0007669"/>
    <property type="project" value="UniProtKB-UniRule"/>
</dbReference>
<feature type="domain" description="Protein kinase" evidence="7">
    <location>
        <begin position="26"/>
        <end position="297"/>
    </location>
</feature>
<protein>
    <recommendedName>
        <fullName evidence="1">non-specific serine/threonine protein kinase</fullName>
        <ecNumber evidence="1">2.7.11.1</ecNumber>
    </recommendedName>
</protein>
<keyword evidence="3 4" id="KW-0067">ATP-binding</keyword>
<evidence type="ECO:0000256" key="3">
    <source>
        <dbReference type="ARBA" id="ARBA00022840"/>
    </source>
</evidence>
<dbReference type="eggNOG" id="KOG1164">
    <property type="taxonomic scope" value="Eukaryota"/>
</dbReference>
<evidence type="ECO:0000256" key="5">
    <source>
        <dbReference type="RuleBase" id="RU000304"/>
    </source>
</evidence>
<evidence type="ECO:0000256" key="4">
    <source>
        <dbReference type="PROSITE-ProRule" id="PRU10141"/>
    </source>
</evidence>
<dbReference type="PANTHER" id="PTHR11909">
    <property type="entry name" value="CASEIN KINASE-RELATED"/>
    <property type="match status" value="1"/>
</dbReference>
<keyword evidence="8" id="KW-1185">Reference proteome</keyword>
<dbReference type="InterPro" id="IPR008271">
    <property type="entry name" value="Ser/Thr_kinase_AS"/>
</dbReference>
<evidence type="ECO:0000313" key="9">
    <source>
        <dbReference type="WBParaSite" id="Csp11.Scaffold585.g4842.t1"/>
    </source>
</evidence>
<dbReference type="SUPFAM" id="SSF56112">
    <property type="entry name" value="Protein kinase-like (PK-like)"/>
    <property type="match status" value="1"/>
</dbReference>
<keyword evidence="2 4" id="KW-0547">Nucleotide-binding</keyword>
<dbReference type="InterPro" id="IPR000719">
    <property type="entry name" value="Prot_kinase_dom"/>
</dbReference>
<dbReference type="PROSITE" id="PS00107">
    <property type="entry name" value="PROTEIN_KINASE_ATP"/>
    <property type="match status" value="1"/>
</dbReference>
<accession>A0A1I7TDG0</accession>
<feature type="coiled-coil region" evidence="6">
    <location>
        <begin position="398"/>
        <end position="432"/>
    </location>
</feature>
<feature type="binding site" evidence="4">
    <location>
        <position position="55"/>
    </location>
    <ligand>
        <name>ATP</name>
        <dbReference type="ChEBI" id="CHEBI:30616"/>
    </ligand>
</feature>
<dbReference type="InterPro" id="IPR050235">
    <property type="entry name" value="CK1_Ser-Thr_kinase"/>
</dbReference>
<dbReference type="Pfam" id="PF00069">
    <property type="entry name" value="Pkinase"/>
    <property type="match status" value="1"/>
</dbReference>
<dbReference type="AlphaFoldDB" id="A0A1I7TDG0"/>
<keyword evidence="5" id="KW-0418">Kinase</keyword>
<dbReference type="PROSITE" id="PS00108">
    <property type="entry name" value="PROTEIN_KINASE_ST"/>
    <property type="match status" value="1"/>
</dbReference>
<evidence type="ECO:0000256" key="2">
    <source>
        <dbReference type="ARBA" id="ARBA00022741"/>
    </source>
</evidence>
<evidence type="ECO:0000256" key="6">
    <source>
        <dbReference type="SAM" id="Coils"/>
    </source>
</evidence>
<dbReference type="PROSITE" id="PS50011">
    <property type="entry name" value="PROTEIN_KINASE_DOM"/>
    <property type="match status" value="1"/>
</dbReference>
<sequence>MIKFMNLTVIPSTASHLSYLIQLGEWYLIEQIGEGTFANVFVGRNDGFDKSYAIKVESRLSKMDFILNEITIMRCLTYPNELPHFPKPIAFEKEKNIGYIAMTLLGESLRNLKLKCHNRRFLRGTWSRIGIQALYAVKLFHEKGFIHRDIKPENLVMGAEDDEKRWRIVHLIDFGLARQWAWLTDKDSKKYEARPLRKNAPFRGTVNFVSPNAHLNQELGRRDDLWSLLFTLVDLNGRVPWFSERDHVKLLEAKTNSTKILEKMPRSFERLINHLKGLSALQRPNYHMFFNILREILTESGQTPSSKYTFEETELTEEEMKERKAADWEDEKGTFFARDSVKINSPKDCFKKEKEDWMVPKLDDFEALSKIDKAHPNDKYLIRFNNNIVRRTDLRIVMKELDIDVQEYETDNELLNEDLPNERKKLNVAQENPVKNIPKGERTEENKGDEVNMTEVVLNKEEKMRRLQLDIIRKAREKKANKEKEKKSGQ</sequence>
<dbReference type="Proteomes" id="UP000095282">
    <property type="component" value="Unplaced"/>
</dbReference>
<dbReference type="WBParaSite" id="Csp11.Scaffold585.g4842.t1">
    <property type="protein sequence ID" value="Csp11.Scaffold585.g4842.t1"/>
    <property type="gene ID" value="Csp11.Scaffold585.g4842"/>
</dbReference>
<dbReference type="EC" id="2.7.11.1" evidence="1"/>